<dbReference type="OrthoDB" id="572162at2"/>
<evidence type="ECO:0000313" key="1">
    <source>
        <dbReference type="EMBL" id="ADN17184.1"/>
    </source>
</evidence>
<dbReference type="Proteomes" id="UP000008206">
    <property type="component" value="Chromosome"/>
</dbReference>
<gene>
    <name evidence="1" type="ordered locus">Cyan7822_5303</name>
</gene>
<name>E0U728_GLOV7</name>
<sequence length="147" mass="15724">MKFRPLAVLLVTCFFVLASWTVSPPSWALVQIKLSNVSYKDCPPELAKGNVTSGGNSLPASCYLITGKAKNPSGKSVFDADVFGRIYDANGEPVLQNRSRVGSIAEVPPGVSDFEVRISVPANQPTPLKLEQFKATGFAGRVSPLIN</sequence>
<reference evidence="2" key="1">
    <citation type="journal article" date="2011" name="MBio">
        <title>Novel metabolic attributes of the genus Cyanothece, comprising a group of unicellular nitrogen-fixing Cyanobacteria.</title>
        <authorList>
            <person name="Bandyopadhyay A."/>
            <person name="Elvitigala T."/>
            <person name="Welsh E."/>
            <person name="Stockel J."/>
            <person name="Liberton M."/>
            <person name="Min H."/>
            <person name="Sherman L.A."/>
            <person name="Pakrasi H.B."/>
        </authorList>
    </citation>
    <scope>NUCLEOTIDE SEQUENCE [LARGE SCALE GENOMIC DNA]</scope>
    <source>
        <strain evidence="2">PCC 7822</strain>
    </source>
</reference>
<dbReference type="AlphaFoldDB" id="E0U728"/>
<dbReference type="HOGENOM" id="CLU_112658_0_0_3"/>
<dbReference type="RefSeq" id="WP_013325222.1">
    <property type="nucleotide sequence ID" value="NC_014501.1"/>
</dbReference>
<protein>
    <recommendedName>
        <fullName evidence="3">Biotin carboxylase</fullName>
    </recommendedName>
</protein>
<dbReference type="KEGG" id="cyj:Cyan7822_5303"/>
<dbReference type="EMBL" id="CP002198">
    <property type="protein sequence ID" value="ADN17184.1"/>
    <property type="molecule type" value="Genomic_DNA"/>
</dbReference>
<dbReference type="eggNOG" id="ENOG5031GDF">
    <property type="taxonomic scope" value="Bacteria"/>
</dbReference>
<accession>E0U728</accession>
<proteinExistence type="predicted"/>
<evidence type="ECO:0000313" key="2">
    <source>
        <dbReference type="Proteomes" id="UP000008206"/>
    </source>
</evidence>
<evidence type="ECO:0008006" key="3">
    <source>
        <dbReference type="Google" id="ProtNLM"/>
    </source>
</evidence>
<organism evidence="1 2">
    <name type="scientific">Gloeothece verrucosa (strain PCC 7822)</name>
    <name type="common">Cyanothece sp. (strain PCC 7822)</name>
    <dbReference type="NCBI Taxonomy" id="497965"/>
    <lineage>
        <taxon>Bacteria</taxon>
        <taxon>Bacillati</taxon>
        <taxon>Cyanobacteriota</taxon>
        <taxon>Cyanophyceae</taxon>
        <taxon>Oscillatoriophycideae</taxon>
        <taxon>Chroococcales</taxon>
        <taxon>Aphanothecaceae</taxon>
        <taxon>Gloeothece</taxon>
        <taxon>Gloeothece verrucosa</taxon>
    </lineage>
</organism>
<dbReference type="STRING" id="497965.Cyan7822_5303"/>
<keyword evidence="2" id="KW-1185">Reference proteome</keyword>